<evidence type="ECO:0000313" key="9">
    <source>
        <dbReference type="EMBL" id="ELY94349.1"/>
    </source>
</evidence>
<dbReference type="Proteomes" id="UP000011693">
    <property type="component" value="Unassembled WGS sequence"/>
</dbReference>
<feature type="transmembrane region" description="Helical" evidence="8">
    <location>
        <begin position="375"/>
        <end position="393"/>
    </location>
</feature>
<feature type="transmembrane region" description="Helical" evidence="8">
    <location>
        <begin position="298"/>
        <end position="314"/>
    </location>
</feature>
<dbReference type="PANTHER" id="PTHR43549">
    <property type="entry name" value="MULTIDRUG RESISTANCE PROTEIN YPNP-RELATED"/>
    <property type="match status" value="1"/>
</dbReference>
<dbReference type="Pfam" id="PF01554">
    <property type="entry name" value="MatE"/>
    <property type="match status" value="2"/>
</dbReference>
<feature type="transmembrane region" description="Helical" evidence="8">
    <location>
        <begin position="335"/>
        <end position="355"/>
    </location>
</feature>
<accession>M0A716</accession>
<protein>
    <submittedName>
        <fullName evidence="9">MATE efflux family protein</fullName>
    </submittedName>
</protein>
<reference evidence="9 10" key="1">
    <citation type="journal article" date="2014" name="PLoS Genet.">
        <title>Phylogenetically driven sequencing of extremely halophilic archaea reveals strategies for static and dynamic osmo-response.</title>
        <authorList>
            <person name="Becker E.A."/>
            <person name="Seitzer P.M."/>
            <person name="Tritt A."/>
            <person name="Larsen D."/>
            <person name="Krusor M."/>
            <person name="Yao A.I."/>
            <person name="Wu D."/>
            <person name="Madern D."/>
            <person name="Eisen J.A."/>
            <person name="Darling A.E."/>
            <person name="Facciotti M.T."/>
        </authorList>
    </citation>
    <scope>NUCLEOTIDE SEQUENCE [LARGE SCALE GENOMIC DNA]</scope>
    <source>
        <strain evidence="9 10">JCM 10990</strain>
    </source>
</reference>
<keyword evidence="4 8" id="KW-0812">Transmembrane</keyword>
<feature type="transmembrane region" description="Helical" evidence="8">
    <location>
        <begin position="405"/>
        <end position="425"/>
    </location>
</feature>
<evidence type="ECO:0000256" key="2">
    <source>
        <dbReference type="ARBA" id="ARBA00022448"/>
    </source>
</evidence>
<evidence type="ECO:0000256" key="6">
    <source>
        <dbReference type="ARBA" id="ARBA00023136"/>
    </source>
</evidence>
<dbReference type="PANTHER" id="PTHR43549:SF2">
    <property type="entry name" value="MULTIDRUG RESISTANCE PROTEIN NORM-RELATED"/>
    <property type="match status" value="1"/>
</dbReference>
<name>M0A716_9EURY</name>
<dbReference type="CDD" id="cd13142">
    <property type="entry name" value="MATE_like_12"/>
    <property type="match status" value="1"/>
</dbReference>
<dbReference type="GO" id="GO:0005886">
    <property type="term" value="C:plasma membrane"/>
    <property type="evidence" value="ECO:0007669"/>
    <property type="project" value="UniProtKB-SubCell"/>
</dbReference>
<feature type="transmembrane region" description="Helical" evidence="8">
    <location>
        <begin position="31"/>
        <end position="51"/>
    </location>
</feature>
<comment type="subcellular location">
    <subcellularLocation>
        <location evidence="1">Cell membrane</location>
        <topology evidence="1">Multi-pass membrane protein</topology>
    </subcellularLocation>
</comment>
<dbReference type="GO" id="GO:0015297">
    <property type="term" value="F:antiporter activity"/>
    <property type="evidence" value="ECO:0007669"/>
    <property type="project" value="InterPro"/>
</dbReference>
<dbReference type="EMBL" id="AOIN01000096">
    <property type="protein sequence ID" value="ELY94349.1"/>
    <property type="molecule type" value="Genomic_DNA"/>
</dbReference>
<dbReference type="PIRSF" id="PIRSF006603">
    <property type="entry name" value="DinF"/>
    <property type="match status" value="1"/>
</dbReference>
<dbReference type="InterPro" id="IPR002528">
    <property type="entry name" value="MATE_fam"/>
</dbReference>
<evidence type="ECO:0000256" key="7">
    <source>
        <dbReference type="SAM" id="MobiDB-lite"/>
    </source>
</evidence>
<evidence type="ECO:0000256" key="4">
    <source>
        <dbReference type="ARBA" id="ARBA00022692"/>
    </source>
</evidence>
<keyword evidence="6 8" id="KW-0472">Membrane</keyword>
<gene>
    <name evidence="9" type="ORF">C482_18612</name>
</gene>
<dbReference type="GO" id="GO:0042910">
    <property type="term" value="F:xenobiotic transmembrane transporter activity"/>
    <property type="evidence" value="ECO:0007669"/>
    <property type="project" value="InterPro"/>
</dbReference>
<feature type="transmembrane region" description="Helical" evidence="8">
    <location>
        <begin position="271"/>
        <end position="292"/>
    </location>
</feature>
<keyword evidence="10" id="KW-1185">Reference proteome</keyword>
<comment type="caution">
    <text evidence="9">The sequence shown here is derived from an EMBL/GenBank/DDBJ whole genome shotgun (WGS) entry which is preliminary data.</text>
</comment>
<feature type="transmembrane region" description="Helical" evidence="8">
    <location>
        <begin position="150"/>
        <end position="170"/>
    </location>
</feature>
<keyword evidence="3" id="KW-1003">Cell membrane</keyword>
<evidence type="ECO:0000256" key="3">
    <source>
        <dbReference type="ARBA" id="ARBA00022475"/>
    </source>
</evidence>
<evidence type="ECO:0000256" key="1">
    <source>
        <dbReference type="ARBA" id="ARBA00004651"/>
    </source>
</evidence>
<dbReference type="STRING" id="1227492.C482_18612"/>
<dbReference type="InterPro" id="IPR048279">
    <property type="entry name" value="MdtK-like"/>
</dbReference>
<feature type="transmembrane region" description="Helical" evidence="8">
    <location>
        <begin position="208"/>
        <end position="233"/>
    </location>
</feature>
<dbReference type="InterPro" id="IPR052031">
    <property type="entry name" value="Membrane_Transporter-Flippase"/>
</dbReference>
<feature type="transmembrane region" description="Helical" evidence="8">
    <location>
        <begin position="182"/>
        <end position="202"/>
    </location>
</feature>
<dbReference type="NCBIfam" id="TIGR00797">
    <property type="entry name" value="matE"/>
    <property type="match status" value="1"/>
</dbReference>
<dbReference type="PATRIC" id="fig|1227492.4.peg.3705"/>
<evidence type="ECO:0000313" key="10">
    <source>
        <dbReference type="Proteomes" id="UP000011693"/>
    </source>
</evidence>
<evidence type="ECO:0000256" key="8">
    <source>
        <dbReference type="SAM" id="Phobius"/>
    </source>
</evidence>
<keyword evidence="2" id="KW-0813">Transport</keyword>
<dbReference type="AlphaFoldDB" id="M0A716"/>
<feature type="region of interest" description="Disordered" evidence="7">
    <location>
        <begin position="462"/>
        <end position="483"/>
    </location>
</feature>
<feature type="transmembrane region" description="Helical" evidence="8">
    <location>
        <begin position="112"/>
        <end position="130"/>
    </location>
</feature>
<keyword evidence="5 8" id="KW-1133">Transmembrane helix</keyword>
<feature type="transmembrane region" description="Helical" evidence="8">
    <location>
        <begin position="71"/>
        <end position="92"/>
    </location>
</feature>
<evidence type="ECO:0000256" key="5">
    <source>
        <dbReference type="ARBA" id="ARBA00022989"/>
    </source>
</evidence>
<proteinExistence type="predicted"/>
<sequence length="483" mass="50870">MSTVTLREQLIEIFTARKEVDLTSGGIVRPLLYLSIPLIITNVLQTAYNIADTFWLGHYGTTELAAISFAFPIIFLLISVALGFSVAGSILVAQYTGAGRESKAEYAASQTVSFSIIASLLLGFLGYFIVEDLLALFGAGADVIDAATTYMQIYSVGLVFVFGFLMFIALMRGYGDTVTPMLIMFVSVVINIVLDPLLIFGVGPIPELGIAGAAYATIIARGVTLVIGLWLMFRGYRGVRIRLSQMVPDLSYGLKLVRIGLPASFEGASRALSIALLLFIVSLFADTVIAAYGVGTRLLSVIVLPAIALSQGVETMTGQNIGDGNPDRAAAANRFAAIALFVFLTAAGLLSAIIAEPLVSIFTNDPAVIDHGATFMHFVAPTFGLFGAMYVYIGGFRGAGMTLTAAGLVILAFGVVQIPVAWVAADAFGPPGIWLSFAVSHLVGALAALFWFNRGTWRSGDLTRDSGGGGESPSPGADVPGDD</sequence>
<organism evidence="9 10">
    <name type="scientific">Natrialba chahannaoensis JCM 10990</name>
    <dbReference type="NCBI Taxonomy" id="1227492"/>
    <lineage>
        <taxon>Archaea</taxon>
        <taxon>Methanobacteriati</taxon>
        <taxon>Methanobacteriota</taxon>
        <taxon>Stenosarchaea group</taxon>
        <taxon>Halobacteria</taxon>
        <taxon>Halobacteriales</taxon>
        <taxon>Natrialbaceae</taxon>
        <taxon>Natrialba</taxon>
    </lineage>
</organism>
<feature type="transmembrane region" description="Helical" evidence="8">
    <location>
        <begin position="431"/>
        <end position="452"/>
    </location>
</feature>